<dbReference type="OrthoDB" id="21060at2759"/>
<feature type="compositionally biased region" description="Low complexity" evidence="1">
    <location>
        <begin position="73"/>
        <end position="91"/>
    </location>
</feature>
<dbReference type="STRING" id="100816.A0A175VSA5"/>
<feature type="compositionally biased region" description="Pro residues" evidence="1">
    <location>
        <begin position="132"/>
        <end position="146"/>
    </location>
</feature>
<feature type="compositionally biased region" description="Pro residues" evidence="1">
    <location>
        <begin position="157"/>
        <end position="166"/>
    </location>
</feature>
<dbReference type="Proteomes" id="UP000078237">
    <property type="component" value="Unassembled WGS sequence"/>
</dbReference>
<gene>
    <name evidence="2" type="ORF">MMYC01_209095</name>
</gene>
<name>A0A175VSA5_9PEZI</name>
<organism evidence="2 3">
    <name type="scientific">Madurella mycetomatis</name>
    <dbReference type="NCBI Taxonomy" id="100816"/>
    <lineage>
        <taxon>Eukaryota</taxon>
        <taxon>Fungi</taxon>
        <taxon>Dikarya</taxon>
        <taxon>Ascomycota</taxon>
        <taxon>Pezizomycotina</taxon>
        <taxon>Sordariomycetes</taxon>
        <taxon>Sordariomycetidae</taxon>
        <taxon>Sordariales</taxon>
        <taxon>Sordariales incertae sedis</taxon>
        <taxon>Madurella</taxon>
    </lineage>
</organism>
<evidence type="ECO:0000256" key="1">
    <source>
        <dbReference type="SAM" id="MobiDB-lite"/>
    </source>
</evidence>
<feature type="region of interest" description="Disordered" evidence="1">
    <location>
        <begin position="1"/>
        <end position="182"/>
    </location>
</feature>
<feature type="compositionally biased region" description="Polar residues" evidence="1">
    <location>
        <begin position="93"/>
        <end position="112"/>
    </location>
</feature>
<feature type="compositionally biased region" description="Low complexity" evidence="1">
    <location>
        <begin position="1"/>
        <end position="19"/>
    </location>
</feature>
<feature type="compositionally biased region" description="Pro residues" evidence="1">
    <location>
        <begin position="31"/>
        <end position="51"/>
    </location>
</feature>
<dbReference type="VEuPathDB" id="FungiDB:MMYC01_209095"/>
<feature type="compositionally biased region" description="Low complexity" evidence="1">
    <location>
        <begin position="147"/>
        <end position="156"/>
    </location>
</feature>
<comment type="caution">
    <text evidence="2">The sequence shown here is derived from an EMBL/GenBank/DDBJ whole genome shotgun (WGS) entry which is preliminary data.</text>
</comment>
<protein>
    <submittedName>
        <fullName evidence="2">Uncharacterized protein</fullName>
    </submittedName>
</protein>
<dbReference type="AlphaFoldDB" id="A0A175VSA5"/>
<sequence length="328" mass="34646">MAQPQSQAPAAAPQMPQSPHISQMSQMAQRPPYPQQHSPPLPSNTPPPGYSMPPNKRPRASPTSPPPQSQYNYSASPQLAAASPGASPGYSNLAASGPTQSPYTAPYTNGNSAPPPVQTPTLSLPDTRPSYPSTPAPQSAPTPPNQPQYTTATMAPIAPPPPPPTPGAMLPPSKPVERPTREYEYDVSDSLAGTGIDLRAEEQALAEFYGGSFAQEARTGAPANAPGSKGSFYGAGFVNQPGESVGALSQEAYEAEAAQRAWDEAAHRLAVVRSTEIKDPFLIVPNLHHRIDKIAKEHGIGLNLEYKNAASTMGKMRAPQEFPHPLSQ</sequence>
<reference evidence="2 3" key="1">
    <citation type="journal article" date="2016" name="Genome Announc.">
        <title>Genome Sequence of Madurella mycetomatis mm55, Isolated from a Human Mycetoma Case in Sudan.</title>
        <authorList>
            <person name="Smit S."/>
            <person name="Derks M.F."/>
            <person name="Bervoets S."/>
            <person name="Fahal A."/>
            <person name="van Leeuwen W."/>
            <person name="van Belkum A."/>
            <person name="van de Sande W.W."/>
        </authorList>
    </citation>
    <scope>NUCLEOTIDE SEQUENCE [LARGE SCALE GENOMIC DNA]</scope>
    <source>
        <strain evidence="3">mm55</strain>
    </source>
</reference>
<proteinExistence type="predicted"/>
<dbReference type="EMBL" id="LCTW02000356">
    <property type="protein sequence ID" value="KXX74397.1"/>
    <property type="molecule type" value="Genomic_DNA"/>
</dbReference>
<evidence type="ECO:0000313" key="3">
    <source>
        <dbReference type="Proteomes" id="UP000078237"/>
    </source>
</evidence>
<accession>A0A175VSA5</accession>
<keyword evidence="3" id="KW-1185">Reference proteome</keyword>
<evidence type="ECO:0000313" key="2">
    <source>
        <dbReference type="EMBL" id="KXX74397.1"/>
    </source>
</evidence>